<dbReference type="EMBL" id="JAUIZM010000010">
    <property type="protein sequence ID" value="KAK1361631.1"/>
    <property type="molecule type" value="Genomic_DNA"/>
</dbReference>
<keyword evidence="3" id="KW-0238">DNA-binding</keyword>
<dbReference type="Pfam" id="PF02362">
    <property type="entry name" value="B3"/>
    <property type="match status" value="1"/>
</dbReference>
<keyword evidence="2" id="KW-0805">Transcription regulation</keyword>
<gene>
    <name evidence="7" type="ORF">POM88_046105</name>
</gene>
<evidence type="ECO:0000313" key="7">
    <source>
        <dbReference type="EMBL" id="KAK1361631.1"/>
    </source>
</evidence>
<name>A0AAD8H891_9APIA</name>
<dbReference type="InterPro" id="IPR015300">
    <property type="entry name" value="DNA-bd_pseudobarrel_sf"/>
</dbReference>
<evidence type="ECO:0000313" key="8">
    <source>
        <dbReference type="Proteomes" id="UP001237642"/>
    </source>
</evidence>
<keyword evidence="4" id="KW-0804">Transcription</keyword>
<dbReference type="Gene3D" id="2.40.330.10">
    <property type="entry name" value="DNA-binding pseudobarrel domain"/>
    <property type="match status" value="1"/>
</dbReference>
<evidence type="ECO:0000256" key="5">
    <source>
        <dbReference type="ARBA" id="ARBA00023242"/>
    </source>
</evidence>
<dbReference type="SUPFAM" id="SSF101936">
    <property type="entry name" value="DNA-binding pseudobarrel domain"/>
    <property type="match status" value="2"/>
</dbReference>
<evidence type="ECO:0000259" key="6">
    <source>
        <dbReference type="PROSITE" id="PS50863"/>
    </source>
</evidence>
<protein>
    <recommendedName>
        <fullName evidence="6">TF-B3 domain-containing protein</fullName>
    </recommendedName>
</protein>
<evidence type="ECO:0000256" key="1">
    <source>
        <dbReference type="ARBA" id="ARBA00004123"/>
    </source>
</evidence>
<dbReference type="PANTHER" id="PTHR31920:SF135">
    <property type="entry name" value="B3 DOMAIN-CONTAINING PROTEIN OS03G0621600-RELATED"/>
    <property type="match status" value="1"/>
</dbReference>
<dbReference type="GO" id="GO:0003677">
    <property type="term" value="F:DNA binding"/>
    <property type="evidence" value="ECO:0007669"/>
    <property type="project" value="UniProtKB-KW"/>
</dbReference>
<reference evidence="7" key="2">
    <citation type="submission" date="2023-05" db="EMBL/GenBank/DDBJ databases">
        <authorList>
            <person name="Schelkunov M.I."/>
        </authorList>
    </citation>
    <scope>NUCLEOTIDE SEQUENCE</scope>
    <source>
        <strain evidence="7">Hsosn_3</strain>
        <tissue evidence="7">Leaf</tissue>
    </source>
</reference>
<dbReference type="AlphaFoldDB" id="A0AAD8H891"/>
<dbReference type="Proteomes" id="UP001237642">
    <property type="component" value="Unassembled WGS sequence"/>
</dbReference>
<comment type="subcellular location">
    <subcellularLocation>
        <location evidence="1">Nucleus</location>
    </subcellularLocation>
</comment>
<comment type="caution">
    <text evidence="7">The sequence shown here is derived from an EMBL/GenBank/DDBJ whole genome shotgun (WGS) entry which is preliminary data.</text>
</comment>
<evidence type="ECO:0000256" key="4">
    <source>
        <dbReference type="ARBA" id="ARBA00023163"/>
    </source>
</evidence>
<dbReference type="GO" id="GO:0005634">
    <property type="term" value="C:nucleus"/>
    <property type="evidence" value="ECO:0007669"/>
    <property type="project" value="UniProtKB-SubCell"/>
</dbReference>
<dbReference type="InterPro" id="IPR050655">
    <property type="entry name" value="Plant_B3_domain"/>
</dbReference>
<dbReference type="PROSITE" id="PS50863">
    <property type="entry name" value="B3"/>
    <property type="match status" value="1"/>
</dbReference>
<feature type="domain" description="TF-B3" evidence="6">
    <location>
        <begin position="1"/>
        <end position="64"/>
    </location>
</feature>
<evidence type="ECO:0000256" key="2">
    <source>
        <dbReference type="ARBA" id="ARBA00023015"/>
    </source>
</evidence>
<keyword evidence="5" id="KW-0539">Nucleus</keyword>
<sequence>MTWVEIGYKSLMWKIKLKWKNGTLIFYKGWYDFVKAGKLRNGDICVFQSTQHPQKFQVAVFERRNLMKFNNAGVQQGKSLMKWIKVMTYETILSGEMKMFLKYNVAKDYVLFFDYVGRSHFYVSIFNQDCFDILDGMSDKIMLTDVLNWSQCPVVVISSDSSDSGSGIHNFNSIMVSSLDVSNETLSNASNAEEEYDLLHENDEAKLATFTVVLKASHVDKKGHGVSWRNGAVITLVWGELNSKVEVHRRRRSCRFRYGWDTFTSKVELVEGQVLEFVYRKTTHLKFITYLKMRFGQVNVDAWCLNACTKN</sequence>
<organism evidence="7 8">
    <name type="scientific">Heracleum sosnowskyi</name>
    <dbReference type="NCBI Taxonomy" id="360622"/>
    <lineage>
        <taxon>Eukaryota</taxon>
        <taxon>Viridiplantae</taxon>
        <taxon>Streptophyta</taxon>
        <taxon>Embryophyta</taxon>
        <taxon>Tracheophyta</taxon>
        <taxon>Spermatophyta</taxon>
        <taxon>Magnoliopsida</taxon>
        <taxon>eudicotyledons</taxon>
        <taxon>Gunneridae</taxon>
        <taxon>Pentapetalae</taxon>
        <taxon>asterids</taxon>
        <taxon>campanulids</taxon>
        <taxon>Apiales</taxon>
        <taxon>Apiaceae</taxon>
        <taxon>Apioideae</taxon>
        <taxon>apioid superclade</taxon>
        <taxon>Tordylieae</taxon>
        <taxon>Tordyliinae</taxon>
        <taxon>Heracleum</taxon>
    </lineage>
</organism>
<dbReference type="InterPro" id="IPR003340">
    <property type="entry name" value="B3_DNA-bd"/>
</dbReference>
<accession>A0AAD8H891</accession>
<keyword evidence="8" id="KW-1185">Reference proteome</keyword>
<reference evidence="7" key="1">
    <citation type="submission" date="2023-02" db="EMBL/GenBank/DDBJ databases">
        <title>Genome of toxic invasive species Heracleum sosnowskyi carries increased number of genes despite the absence of recent whole-genome duplications.</title>
        <authorList>
            <person name="Schelkunov M."/>
            <person name="Shtratnikova V."/>
            <person name="Makarenko M."/>
            <person name="Klepikova A."/>
            <person name="Omelchenko D."/>
            <person name="Novikova G."/>
            <person name="Obukhova E."/>
            <person name="Bogdanov V."/>
            <person name="Penin A."/>
            <person name="Logacheva M."/>
        </authorList>
    </citation>
    <scope>NUCLEOTIDE SEQUENCE</scope>
    <source>
        <strain evidence="7">Hsosn_3</strain>
        <tissue evidence="7">Leaf</tissue>
    </source>
</reference>
<dbReference type="PANTHER" id="PTHR31920">
    <property type="entry name" value="B3 DOMAIN-CONTAINING"/>
    <property type="match status" value="1"/>
</dbReference>
<proteinExistence type="predicted"/>
<evidence type="ECO:0000256" key="3">
    <source>
        <dbReference type="ARBA" id="ARBA00023125"/>
    </source>
</evidence>